<dbReference type="InterPro" id="IPR027373">
    <property type="entry name" value="RHH_dom"/>
</dbReference>
<dbReference type="Pfam" id="PF13467">
    <property type="entry name" value="RHH_4"/>
    <property type="match status" value="1"/>
</dbReference>
<keyword evidence="3" id="KW-1185">Reference proteome</keyword>
<dbReference type="GO" id="GO:0016740">
    <property type="term" value="F:transferase activity"/>
    <property type="evidence" value="ECO:0007669"/>
    <property type="project" value="UniProtKB-KW"/>
</dbReference>
<dbReference type="AlphaFoldDB" id="A0A512NDS9"/>
<feature type="domain" description="Ribbon-helix-helix" evidence="1">
    <location>
        <begin position="2"/>
        <end position="63"/>
    </location>
</feature>
<gene>
    <name evidence="2" type="ORF">RSO01_42850</name>
</gene>
<accession>A0A512NDS9</accession>
<comment type="caution">
    <text evidence="2">The sequence shown here is derived from an EMBL/GenBank/DDBJ whole genome shotgun (WGS) entry which is preliminary data.</text>
</comment>
<dbReference type="InterPro" id="IPR038268">
    <property type="entry name" value="RHH_sf"/>
</dbReference>
<proteinExistence type="predicted"/>
<name>A0A512NDS9_9HYPH</name>
<organism evidence="2 3">
    <name type="scientific">Reyranella soli</name>
    <dbReference type="NCBI Taxonomy" id="1230389"/>
    <lineage>
        <taxon>Bacteria</taxon>
        <taxon>Pseudomonadati</taxon>
        <taxon>Pseudomonadota</taxon>
        <taxon>Alphaproteobacteria</taxon>
        <taxon>Hyphomicrobiales</taxon>
        <taxon>Reyranellaceae</taxon>
        <taxon>Reyranella</taxon>
    </lineage>
</organism>
<dbReference type="EMBL" id="BKAJ01000074">
    <property type="protein sequence ID" value="GEP57119.1"/>
    <property type="molecule type" value="Genomic_DNA"/>
</dbReference>
<keyword evidence="2" id="KW-0808">Transferase</keyword>
<sequence>MRKRSVTIDGHRTSVSLEDAFWAELSAIAEQRGLSLKALVAEIDHARSPGNLSSALRLFVLDELRKRTISRV</sequence>
<dbReference type="Gene3D" id="1.10.3990.20">
    <property type="entry name" value="protein bp1543"/>
    <property type="match status" value="1"/>
</dbReference>
<dbReference type="OrthoDB" id="7477016at2"/>
<reference evidence="2 3" key="1">
    <citation type="submission" date="2019-07" db="EMBL/GenBank/DDBJ databases">
        <title>Whole genome shotgun sequence of Reyranella soli NBRC 108950.</title>
        <authorList>
            <person name="Hosoyama A."/>
            <person name="Uohara A."/>
            <person name="Ohji S."/>
            <person name="Ichikawa N."/>
        </authorList>
    </citation>
    <scope>NUCLEOTIDE SEQUENCE [LARGE SCALE GENOMIC DNA]</scope>
    <source>
        <strain evidence="2 3">NBRC 108950</strain>
    </source>
</reference>
<dbReference type="RefSeq" id="WP_147151491.1">
    <property type="nucleotide sequence ID" value="NZ_BKAJ01000074.1"/>
</dbReference>
<dbReference type="Proteomes" id="UP000321058">
    <property type="component" value="Unassembled WGS sequence"/>
</dbReference>
<protein>
    <submittedName>
        <fullName evidence="2">Aryl-sulfate sulfotransferase</fullName>
    </submittedName>
</protein>
<evidence type="ECO:0000313" key="2">
    <source>
        <dbReference type="EMBL" id="GEP57119.1"/>
    </source>
</evidence>
<evidence type="ECO:0000259" key="1">
    <source>
        <dbReference type="Pfam" id="PF13467"/>
    </source>
</evidence>
<evidence type="ECO:0000313" key="3">
    <source>
        <dbReference type="Proteomes" id="UP000321058"/>
    </source>
</evidence>